<feature type="short sequence motif" description="Q motif" evidence="5">
    <location>
        <begin position="342"/>
        <end position="370"/>
    </location>
</feature>
<dbReference type="PANTHER" id="PTHR37724:SF1">
    <property type="entry name" value="OS02G0564300 PROTEIN"/>
    <property type="match status" value="1"/>
</dbReference>
<evidence type="ECO:0000313" key="9">
    <source>
        <dbReference type="Proteomes" id="UP000015453"/>
    </source>
</evidence>
<evidence type="ECO:0000256" key="4">
    <source>
        <dbReference type="ARBA" id="ARBA00022840"/>
    </source>
</evidence>
<dbReference type="Proteomes" id="UP000015453">
    <property type="component" value="Unassembled WGS sequence"/>
</dbReference>
<dbReference type="GO" id="GO:0016787">
    <property type="term" value="F:hydrolase activity"/>
    <property type="evidence" value="ECO:0007669"/>
    <property type="project" value="UniProtKB-KW"/>
</dbReference>
<keyword evidence="9" id="KW-1185">Reference proteome</keyword>
<keyword evidence="3" id="KW-0347">Helicase</keyword>
<keyword evidence="2" id="KW-0378">Hydrolase</keyword>
<evidence type="ECO:0000256" key="2">
    <source>
        <dbReference type="ARBA" id="ARBA00022801"/>
    </source>
</evidence>
<dbReference type="PROSITE" id="PS51195">
    <property type="entry name" value="Q_MOTIF"/>
    <property type="match status" value="1"/>
</dbReference>
<dbReference type="SUPFAM" id="SSF52540">
    <property type="entry name" value="P-loop containing nucleoside triphosphate hydrolases"/>
    <property type="match status" value="1"/>
</dbReference>
<accession>S8CXF2</accession>
<comment type="caution">
    <text evidence="8">The sequence shown here is derived from an EMBL/GenBank/DDBJ whole genome shotgun (WGS) entry which is preliminary data.</text>
</comment>
<dbReference type="EMBL" id="AUSU01000955">
    <property type="protein sequence ID" value="EPS72139.1"/>
    <property type="molecule type" value="Genomic_DNA"/>
</dbReference>
<protein>
    <recommendedName>
        <fullName evidence="7">DEAD-box RNA helicase Q domain-containing protein</fullName>
    </recommendedName>
</protein>
<dbReference type="OrthoDB" id="193716at2759"/>
<gene>
    <name evidence="8" type="ORF">M569_02619</name>
</gene>
<evidence type="ECO:0000256" key="1">
    <source>
        <dbReference type="ARBA" id="ARBA00022741"/>
    </source>
</evidence>
<dbReference type="PANTHER" id="PTHR37724">
    <property type="entry name" value="OS02G0564300 PROTEIN"/>
    <property type="match status" value="1"/>
</dbReference>
<dbReference type="GO" id="GO:0003724">
    <property type="term" value="F:RNA helicase activity"/>
    <property type="evidence" value="ECO:0007669"/>
    <property type="project" value="InterPro"/>
</dbReference>
<sequence length="398" mass="44817">MGGGPRTFPGGLNKWQWKRLHEKKAREKEKRLLHQEKQIYEARVRTQIRAQLASSDHSKPRTDSLQPDHANYGPLTPEQHIKVLADRFMKEGAEDLWNERDGPSAMPQNKPGRSQVIRQPIDFQKFVPNRSVPGGVEQTSHGKFSKLGIGGGLRNFSSSCLLRVKSQGGYGNSAIANGFSFGRHCKHGGFLGLNAAFDSRYYHCETASFTTLANSNFLKNRRSSVSHHLSNTEKRERDGKVVRWPKFRGNEMTSSDDDDDSDDDDGDDENVPKESTWKVVGSSASLGKYDAKTTKRVPLKFLENEIDPSRQLEEIRNEVAQRRIMEENNLQDLQEHEILSKKRFDECNISPLTVRALTEAGYEQMTRVQEETLAACLDGKDAIVKSRAGTGKSVAFLV</sequence>
<dbReference type="InterPro" id="IPR027417">
    <property type="entry name" value="P-loop_NTPase"/>
</dbReference>
<feature type="domain" description="DEAD-box RNA helicase Q" evidence="7">
    <location>
        <begin position="342"/>
        <end position="370"/>
    </location>
</feature>
<dbReference type="AlphaFoldDB" id="S8CXF2"/>
<feature type="non-terminal residue" evidence="8">
    <location>
        <position position="398"/>
    </location>
</feature>
<keyword evidence="4" id="KW-0067">ATP-binding</keyword>
<evidence type="ECO:0000256" key="3">
    <source>
        <dbReference type="ARBA" id="ARBA00022806"/>
    </source>
</evidence>
<name>S8CXF2_9LAMI</name>
<keyword evidence="1" id="KW-0547">Nucleotide-binding</keyword>
<feature type="compositionally biased region" description="Basic and acidic residues" evidence="6">
    <location>
        <begin position="230"/>
        <end position="241"/>
    </location>
</feature>
<dbReference type="InterPro" id="IPR014014">
    <property type="entry name" value="RNA_helicase_DEAD_Q_motif"/>
</dbReference>
<proteinExistence type="predicted"/>
<evidence type="ECO:0000259" key="7">
    <source>
        <dbReference type="PROSITE" id="PS51195"/>
    </source>
</evidence>
<feature type="region of interest" description="Disordered" evidence="6">
    <location>
        <begin position="225"/>
        <end position="275"/>
    </location>
</feature>
<evidence type="ECO:0000256" key="6">
    <source>
        <dbReference type="SAM" id="MobiDB-lite"/>
    </source>
</evidence>
<organism evidence="8 9">
    <name type="scientific">Genlisea aurea</name>
    <dbReference type="NCBI Taxonomy" id="192259"/>
    <lineage>
        <taxon>Eukaryota</taxon>
        <taxon>Viridiplantae</taxon>
        <taxon>Streptophyta</taxon>
        <taxon>Embryophyta</taxon>
        <taxon>Tracheophyta</taxon>
        <taxon>Spermatophyta</taxon>
        <taxon>Magnoliopsida</taxon>
        <taxon>eudicotyledons</taxon>
        <taxon>Gunneridae</taxon>
        <taxon>Pentapetalae</taxon>
        <taxon>asterids</taxon>
        <taxon>lamiids</taxon>
        <taxon>Lamiales</taxon>
        <taxon>Lentibulariaceae</taxon>
        <taxon>Genlisea</taxon>
    </lineage>
</organism>
<evidence type="ECO:0000313" key="8">
    <source>
        <dbReference type="EMBL" id="EPS72139.1"/>
    </source>
</evidence>
<feature type="compositionally biased region" description="Acidic residues" evidence="6">
    <location>
        <begin position="254"/>
        <end position="269"/>
    </location>
</feature>
<dbReference type="Gene3D" id="3.40.50.300">
    <property type="entry name" value="P-loop containing nucleotide triphosphate hydrolases"/>
    <property type="match status" value="1"/>
</dbReference>
<reference evidence="8 9" key="1">
    <citation type="journal article" date="2013" name="BMC Genomics">
        <title>The miniature genome of a carnivorous plant Genlisea aurea contains a low number of genes and short non-coding sequences.</title>
        <authorList>
            <person name="Leushkin E.V."/>
            <person name="Sutormin R.A."/>
            <person name="Nabieva E.R."/>
            <person name="Penin A.A."/>
            <person name="Kondrashov A.S."/>
            <person name="Logacheva M.D."/>
        </authorList>
    </citation>
    <scope>NUCLEOTIDE SEQUENCE [LARGE SCALE GENOMIC DNA]</scope>
</reference>
<feature type="region of interest" description="Disordered" evidence="6">
    <location>
        <begin position="51"/>
        <end position="74"/>
    </location>
</feature>
<dbReference type="GO" id="GO:0005524">
    <property type="term" value="F:ATP binding"/>
    <property type="evidence" value="ECO:0007669"/>
    <property type="project" value="UniProtKB-KW"/>
</dbReference>
<evidence type="ECO:0000256" key="5">
    <source>
        <dbReference type="PROSITE-ProRule" id="PRU00552"/>
    </source>
</evidence>